<evidence type="ECO:0000313" key="2">
    <source>
        <dbReference type="Proteomes" id="UP001281147"/>
    </source>
</evidence>
<protein>
    <submittedName>
        <fullName evidence="1">PH-response regulator protein palH/rim21</fullName>
    </submittedName>
</protein>
<name>A0ACC3MIC9_9PEZI</name>
<evidence type="ECO:0000313" key="1">
    <source>
        <dbReference type="EMBL" id="KAK3691582.1"/>
    </source>
</evidence>
<dbReference type="EMBL" id="JAUTXU010000263">
    <property type="protein sequence ID" value="KAK3691582.1"/>
    <property type="molecule type" value="Genomic_DNA"/>
</dbReference>
<gene>
    <name evidence="1" type="primary">RIM21_2</name>
    <name evidence="1" type="ORF">LTR37_018591</name>
</gene>
<comment type="caution">
    <text evidence="1">The sequence shown here is derived from an EMBL/GenBank/DDBJ whole genome shotgun (WGS) entry which is preliminary data.</text>
</comment>
<dbReference type="Proteomes" id="UP001281147">
    <property type="component" value="Unassembled WGS sequence"/>
</dbReference>
<reference evidence="1" key="1">
    <citation type="submission" date="2023-07" db="EMBL/GenBank/DDBJ databases">
        <title>Black Yeasts Isolated from many extreme environments.</title>
        <authorList>
            <person name="Coleine C."/>
            <person name="Stajich J.E."/>
            <person name="Selbmann L."/>
        </authorList>
    </citation>
    <scope>NUCLEOTIDE SEQUENCE</scope>
    <source>
        <strain evidence="1">CCFEE 5714</strain>
    </source>
</reference>
<keyword evidence="2" id="KW-1185">Reference proteome</keyword>
<proteinExistence type="predicted"/>
<accession>A0ACC3MIC9</accession>
<organism evidence="1 2">
    <name type="scientific">Vermiconidia calcicola</name>
    <dbReference type="NCBI Taxonomy" id="1690605"/>
    <lineage>
        <taxon>Eukaryota</taxon>
        <taxon>Fungi</taxon>
        <taxon>Dikarya</taxon>
        <taxon>Ascomycota</taxon>
        <taxon>Pezizomycotina</taxon>
        <taxon>Dothideomycetes</taxon>
        <taxon>Dothideomycetidae</taxon>
        <taxon>Mycosphaerellales</taxon>
        <taxon>Extremaceae</taxon>
        <taxon>Vermiconidia</taxon>
    </lineage>
</organism>
<sequence length="781" mass="84225">MDVHKRQLWGLPTKTSATITPHCTPFTLPSNGVISLKDSVITLTTNVIFQPECTGSSIQDVSSIADLKDPFYASTIPQTYVIAAATVIAWILVVMLVITPRTNFLGHSGAAPGFNSGHGIIGGATGGVTNLIGVGSRPWLQKVAALTVAISLTIATADTFYAAEEQYLHGYMDANALREAVIGSLEIRITRVISDIFLWLAQVQTLIRLFPRHKEKVLIKWIGFALILLDTMFSCLNAFLINTTHQPRQFVDAIPALSYLFELALALLYAAWVIYYSLTKRRYAFYHPKMRSIVLISTLSLVAVMTPVVFFVTDICNRDIAGWGDYFRWVGAAAASVVVWEWVERIEALERDEKKDGILGREIFDGDEMLDASSSENILGMGGRKQRKDDKGGDGTGGAANHASALEKGFGTNRRFRHKREPQEHFPLGRCHSSTTSATPPPGPPRNGNGSNGIAFGHLPRPSDQAQAAVLGGPTPPPPVASPVSRADTTSAASTVYVVQYDAGADIAQPVRRREDLNRNTKQTMAPSQAQRRARRSQRRGTTATDHEKEEVEEASQPNRARAQAAWYSVANPFKRKRASPPAEVQQARRNAPDNAARAATPAHNFSPWDIKNRIGVLAAETGELFRDRQASRRPEVDFPVTVIPAQPRGSGRAWTPAVSSPSQTAPKLDGTTSNESPSQHNGSGSTTLTANSEPAPTAPQPTAGLSRVDDASPFASGGADDASQTRSADQSPPPRAADLTPAAGSSAPVVIPARRRSVRSYPVATREEPRAGAESSTDPG</sequence>